<evidence type="ECO:0000313" key="3">
    <source>
        <dbReference type="Proteomes" id="UP000007721"/>
    </source>
</evidence>
<dbReference type="HOGENOM" id="CLU_2824968_0_0_7"/>
<evidence type="ECO:0000256" key="1">
    <source>
        <dbReference type="SAM" id="Phobius"/>
    </source>
</evidence>
<dbReference type="AlphaFoldDB" id="B9M1T7"/>
<dbReference type="EMBL" id="CP001390">
    <property type="protein sequence ID" value="ACM19233.1"/>
    <property type="molecule type" value="Genomic_DNA"/>
</dbReference>
<dbReference type="OrthoDB" id="5421811at2"/>
<keyword evidence="1" id="KW-1133">Transmembrane helix</keyword>
<protein>
    <recommendedName>
        <fullName evidence="4">Cbb3-type cytochrome oxidase assembly protein CcoS</fullName>
    </recommendedName>
</protein>
<name>B9M1T7_GEODF</name>
<dbReference type="RefSeq" id="WP_012645962.1">
    <property type="nucleotide sequence ID" value="NC_011979.1"/>
</dbReference>
<feature type="transmembrane region" description="Helical" evidence="1">
    <location>
        <begin position="6"/>
        <end position="32"/>
    </location>
</feature>
<gene>
    <name evidence="2" type="ordered locus">Geob_0871</name>
</gene>
<proteinExistence type="predicted"/>
<dbReference type="KEGG" id="geo:Geob_0871"/>
<evidence type="ECO:0000313" key="2">
    <source>
        <dbReference type="EMBL" id="ACM19233.1"/>
    </source>
</evidence>
<dbReference type="STRING" id="316067.Geob_0871"/>
<organism evidence="2 3">
    <name type="scientific">Geotalea daltonii (strain DSM 22248 / JCM 15807 / FRC-32)</name>
    <name type="common">Geobacter daltonii</name>
    <dbReference type="NCBI Taxonomy" id="316067"/>
    <lineage>
        <taxon>Bacteria</taxon>
        <taxon>Pseudomonadati</taxon>
        <taxon>Thermodesulfobacteriota</taxon>
        <taxon>Desulfuromonadia</taxon>
        <taxon>Geobacterales</taxon>
        <taxon>Geobacteraceae</taxon>
        <taxon>Geotalea</taxon>
    </lineage>
</organism>
<keyword evidence="1" id="KW-0812">Transmembrane</keyword>
<dbReference type="Proteomes" id="UP000007721">
    <property type="component" value="Chromosome"/>
</dbReference>
<evidence type="ECO:0008006" key="4">
    <source>
        <dbReference type="Google" id="ProtNLM"/>
    </source>
</evidence>
<sequence>MCSLGFNAFLAMWLGFLAVMITAITLALVWAVRSRQFSDQDRARYLPLESGIPAKEELKRHKGKTR</sequence>
<keyword evidence="1" id="KW-0472">Membrane</keyword>
<reference evidence="2 3" key="1">
    <citation type="submission" date="2009-01" db="EMBL/GenBank/DDBJ databases">
        <title>Complete sequence of Geobacter sp. FRC-32.</title>
        <authorList>
            <consortium name="US DOE Joint Genome Institute"/>
            <person name="Lucas S."/>
            <person name="Copeland A."/>
            <person name="Lapidus A."/>
            <person name="Glavina del Rio T."/>
            <person name="Dalin E."/>
            <person name="Tice H."/>
            <person name="Bruce D."/>
            <person name="Goodwin L."/>
            <person name="Pitluck S."/>
            <person name="Saunders E."/>
            <person name="Brettin T."/>
            <person name="Detter J.C."/>
            <person name="Han C."/>
            <person name="Larimer F."/>
            <person name="Land M."/>
            <person name="Hauser L."/>
            <person name="Kyrpides N."/>
            <person name="Ovchinnikova G."/>
            <person name="Kostka J."/>
            <person name="Richardson P."/>
        </authorList>
    </citation>
    <scope>NUCLEOTIDE SEQUENCE [LARGE SCALE GENOMIC DNA]</scope>
    <source>
        <strain evidence="3">DSM 22248 / JCM 15807 / FRC-32</strain>
    </source>
</reference>
<accession>B9M1T7</accession>
<keyword evidence="3" id="KW-1185">Reference proteome</keyword>